<evidence type="ECO:0000256" key="5">
    <source>
        <dbReference type="ARBA" id="ARBA00022741"/>
    </source>
</evidence>
<dbReference type="SMART" id="SM00387">
    <property type="entry name" value="HATPase_c"/>
    <property type="match status" value="1"/>
</dbReference>
<gene>
    <name evidence="11" type="ORF">CFX0092_A1107</name>
</gene>
<evidence type="ECO:0000256" key="3">
    <source>
        <dbReference type="ARBA" id="ARBA00022553"/>
    </source>
</evidence>
<feature type="transmembrane region" description="Helical" evidence="9">
    <location>
        <begin position="282"/>
        <end position="305"/>
    </location>
</feature>
<keyword evidence="6 11" id="KW-0418">Kinase</keyword>
<keyword evidence="9" id="KW-0472">Membrane</keyword>
<keyword evidence="7" id="KW-0067">ATP-binding</keyword>
<evidence type="ECO:0000256" key="6">
    <source>
        <dbReference type="ARBA" id="ARBA00022777"/>
    </source>
</evidence>
<feature type="transmembrane region" description="Helical" evidence="9">
    <location>
        <begin position="249"/>
        <end position="270"/>
    </location>
</feature>
<feature type="transmembrane region" description="Helical" evidence="9">
    <location>
        <begin position="35"/>
        <end position="56"/>
    </location>
</feature>
<dbReference type="GO" id="GO:0000155">
    <property type="term" value="F:phosphorelay sensor kinase activity"/>
    <property type="evidence" value="ECO:0007669"/>
    <property type="project" value="InterPro"/>
</dbReference>
<feature type="transmembrane region" description="Helical" evidence="9">
    <location>
        <begin position="68"/>
        <end position="87"/>
    </location>
</feature>
<dbReference type="CDD" id="cd16917">
    <property type="entry name" value="HATPase_UhpB-NarQ-NarX-like"/>
    <property type="match status" value="1"/>
</dbReference>
<evidence type="ECO:0000256" key="4">
    <source>
        <dbReference type="ARBA" id="ARBA00022679"/>
    </source>
</evidence>
<keyword evidence="12" id="KW-1185">Reference proteome</keyword>
<dbReference type="SUPFAM" id="SSF55781">
    <property type="entry name" value="GAF domain-like"/>
    <property type="match status" value="1"/>
</dbReference>
<dbReference type="AlphaFoldDB" id="A0A160T314"/>
<feature type="transmembrane region" description="Helical" evidence="9">
    <location>
        <begin position="209"/>
        <end position="237"/>
    </location>
</feature>
<accession>A0A160T314</accession>
<feature type="transmembrane region" description="Helical" evidence="9">
    <location>
        <begin position="169"/>
        <end position="189"/>
    </location>
</feature>
<dbReference type="InterPro" id="IPR003594">
    <property type="entry name" value="HATPase_dom"/>
</dbReference>
<evidence type="ECO:0000256" key="1">
    <source>
        <dbReference type="ARBA" id="ARBA00000085"/>
    </source>
</evidence>
<evidence type="ECO:0000256" key="9">
    <source>
        <dbReference type="SAM" id="Phobius"/>
    </source>
</evidence>
<protein>
    <recommendedName>
        <fullName evidence="2">histidine kinase</fullName>
        <ecNumber evidence="2">2.7.13.3</ecNumber>
    </recommendedName>
</protein>
<dbReference type="Pfam" id="PF02518">
    <property type="entry name" value="HATPase_c"/>
    <property type="match status" value="1"/>
</dbReference>
<feature type="domain" description="Histidine kinase/HSP90-like ATPase" evidence="10">
    <location>
        <begin position="621"/>
        <end position="711"/>
    </location>
</feature>
<dbReference type="InterPro" id="IPR029016">
    <property type="entry name" value="GAF-like_dom_sf"/>
</dbReference>
<keyword evidence="5" id="KW-0547">Nucleotide-binding</keyword>
<dbReference type="InterPro" id="IPR011712">
    <property type="entry name" value="Sig_transdc_His_kin_sub3_dim/P"/>
</dbReference>
<dbReference type="Pfam" id="PF07730">
    <property type="entry name" value="HisKA_3"/>
    <property type="match status" value="1"/>
</dbReference>
<organism evidence="11 12">
    <name type="scientific">Candidatus Promineifilum breve</name>
    <dbReference type="NCBI Taxonomy" id="1806508"/>
    <lineage>
        <taxon>Bacteria</taxon>
        <taxon>Bacillati</taxon>
        <taxon>Chloroflexota</taxon>
        <taxon>Ardenticatenia</taxon>
        <taxon>Candidatus Promineifilales</taxon>
        <taxon>Candidatus Promineifilaceae</taxon>
        <taxon>Candidatus Promineifilum</taxon>
    </lineage>
</organism>
<keyword evidence="9" id="KW-0812">Transmembrane</keyword>
<feature type="transmembrane region" description="Helical" evidence="9">
    <location>
        <begin position="135"/>
        <end position="157"/>
    </location>
</feature>
<evidence type="ECO:0000256" key="8">
    <source>
        <dbReference type="ARBA" id="ARBA00023012"/>
    </source>
</evidence>
<reference evidence="11" key="1">
    <citation type="submission" date="2016-01" db="EMBL/GenBank/DDBJ databases">
        <authorList>
            <person name="Mcilroy J.S."/>
            <person name="Karst M S."/>
            <person name="Albertsen M."/>
        </authorList>
    </citation>
    <scope>NUCLEOTIDE SEQUENCE</scope>
    <source>
        <strain evidence="11">Cfx-K</strain>
    </source>
</reference>
<comment type="catalytic activity">
    <reaction evidence="1">
        <text>ATP + protein L-histidine = ADP + protein N-phospho-L-histidine.</text>
        <dbReference type="EC" id="2.7.13.3"/>
    </reaction>
</comment>
<feature type="transmembrane region" description="Helical" evidence="9">
    <location>
        <begin position="94"/>
        <end position="115"/>
    </location>
</feature>
<evidence type="ECO:0000313" key="12">
    <source>
        <dbReference type="Proteomes" id="UP000215027"/>
    </source>
</evidence>
<dbReference type="EC" id="2.7.13.3" evidence="2"/>
<dbReference type="SUPFAM" id="SSF55874">
    <property type="entry name" value="ATPase domain of HSP90 chaperone/DNA topoisomerase II/histidine kinase"/>
    <property type="match status" value="1"/>
</dbReference>
<name>A0A160T314_9CHLR</name>
<dbReference type="KEGG" id="pbf:CFX0092_A1107"/>
<evidence type="ECO:0000256" key="7">
    <source>
        <dbReference type="ARBA" id="ARBA00022840"/>
    </source>
</evidence>
<keyword evidence="9" id="KW-1133">Transmembrane helix</keyword>
<dbReference type="GO" id="GO:0005524">
    <property type="term" value="F:ATP binding"/>
    <property type="evidence" value="ECO:0007669"/>
    <property type="project" value="UniProtKB-KW"/>
</dbReference>
<dbReference type="OrthoDB" id="136463at2"/>
<proteinExistence type="predicted"/>
<dbReference type="PANTHER" id="PTHR24421:SF10">
    <property type="entry name" value="NITRATE_NITRITE SENSOR PROTEIN NARQ"/>
    <property type="match status" value="1"/>
</dbReference>
<dbReference type="Gene3D" id="3.30.450.40">
    <property type="match status" value="1"/>
</dbReference>
<dbReference type="Gene3D" id="3.30.565.10">
    <property type="entry name" value="Histidine kinase-like ATPase, C-terminal domain"/>
    <property type="match status" value="1"/>
</dbReference>
<keyword evidence="3" id="KW-0597">Phosphoprotein</keyword>
<dbReference type="RefSeq" id="WP_095042538.1">
    <property type="nucleotide sequence ID" value="NZ_LN890655.1"/>
</dbReference>
<keyword evidence="4" id="KW-0808">Transferase</keyword>
<dbReference type="Proteomes" id="UP000215027">
    <property type="component" value="Chromosome I"/>
</dbReference>
<dbReference type="GO" id="GO:0016020">
    <property type="term" value="C:membrane"/>
    <property type="evidence" value="ECO:0007669"/>
    <property type="project" value="InterPro"/>
</dbReference>
<evidence type="ECO:0000259" key="10">
    <source>
        <dbReference type="SMART" id="SM00387"/>
    </source>
</evidence>
<dbReference type="InterPro" id="IPR050482">
    <property type="entry name" value="Sensor_HK_TwoCompSys"/>
</dbReference>
<feature type="transmembrane region" description="Helical" evidence="9">
    <location>
        <begin position="348"/>
        <end position="365"/>
    </location>
</feature>
<evidence type="ECO:0000313" key="11">
    <source>
        <dbReference type="EMBL" id="CUS02985.2"/>
    </source>
</evidence>
<dbReference type="Gene3D" id="1.20.5.1930">
    <property type="match status" value="1"/>
</dbReference>
<dbReference type="PANTHER" id="PTHR24421">
    <property type="entry name" value="NITRATE/NITRITE SENSOR PROTEIN NARX-RELATED"/>
    <property type="match status" value="1"/>
</dbReference>
<sequence length="712" mass="77048">MRETQPFIPISTTDPVAETQADAGLGRKLMRTARLWAFVVAALVLLNFALAVYRLLRAADPTTFFTHQLFTPFLTLIYVRLGSAIIAQRPKNPIGWIFLGVSTCFLLTGLAVSIIDAHEMGLTVPARLGLVDPAHWLNNFIWLPAQILPLTFVFLLFPDGHLPSPRWRPIGWAAGAGLGLVMLVLAAHPGPLSDWGTAANPYGISGAEAVLEAILSIGGLLLGVGALGSMLAVLVRFRHSRGSERAQMKWLIFAVGVVLILSIFTIPLWLSGAFASGLGLEVSIILTNLMTLGIALAVTVAIVRYRLYDIDILINRTLVYGLMTGVVFLIYALVVGAATLLFESQGNWLLTLLATGLVALLFLPIRNRLQRGVNRLLYGQRDEPFAVLAQLGQRLEQTVAADTLYQTIVETVAQALRLPYVALQTCRGEGFETVEAYGRPVADPVSLPLTNQGEVVGRLLTGRRPGDEEFSAADRQLLQNIARQAGAAVYNARLTSELQRSRQQLVTGREEERRRLRRDLHDGLGPSLASLLLEARVLRRLIRDDPAAAETLADEMQGDIRATIEDIRRVVHELRPPALDDLGLIPAINVMAGKLGQPNGSPGGLQVRVAAPEPWPGLPAAVEVAAYRIVQEALTNVVHHAGARRATVRLWLDDDLHVEVSDNGVGINGGRVGGLGLRSMRERAAELGGAFAIAPLPEGGTIVRATLPIRGE</sequence>
<keyword evidence="8" id="KW-0902">Two-component regulatory system</keyword>
<evidence type="ECO:0000256" key="2">
    <source>
        <dbReference type="ARBA" id="ARBA00012438"/>
    </source>
</evidence>
<feature type="transmembrane region" description="Helical" evidence="9">
    <location>
        <begin position="317"/>
        <end position="342"/>
    </location>
</feature>
<dbReference type="GO" id="GO:0046983">
    <property type="term" value="F:protein dimerization activity"/>
    <property type="evidence" value="ECO:0007669"/>
    <property type="project" value="InterPro"/>
</dbReference>
<dbReference type="EMBL" id="LN890655">
    <property type="protein sequence ID" value="CUS02985.2"/>
    <property type="molecule type" value="Genomic_DNA"/>
</dbReference>
<dbReference type="InterPro" id="IPR036890">
    <property type="entry name" value="HATPase_C_sf"/>
</dbReference>